<evidence type="ECO:0000313" key="10">
    <source>
        <dbReference type="Proteomes" id="UP000694385"/>
    </source>
</evidence>
<evidence type="ECO:0000256" key="7">
    <source>
        <dbReference type="ARBA" id="ARBA00026121"/>
    </source>
</evidence>
<dbReference type="GO" id="GO:0016020">
    <property type="term" value="C:membrane"/>
    <property type="evidence" value="ECO:0007669"/>
    <property type="project" value="TreeGrafter"/>
</dbReference>
<dbReference type="GeneTree" id="ENSGT00940000164043"/>
<sequence length="655" mass="74005">TGYWTTKMDGEVQLRLQNNSQENEAPCTVHDMIMDTATKFTHYTALGSKYKKGWHLLSYIEYYELCRRAAKAFLKVGLERFHVVGIMGFNSEEWAIANIGAIMAGGITVGILTTTSSKACQVLAENLEMDVFVVDNDRQLQKLIQIQGYLKHLKAIIQYKEEIQEMRPNLYSWKEFLDLADDITDERLDQVIDSQKPNQCCTLMFNIEASGIPKVMMLSHDNITWTTAAIVQSLSYKYPPEGQEVIVSYLPLNHMGPQIFDIWVTIYVAGTLYFPPSDVGKTSGIMQAPGTGFLMDMLREVQPTTFYGIPWVWDHMLDNLKASHLDSTAFRRKVHKWAMQLGLKANKKRMLGLTHLPLCFGMAKMLTFDPARKFLGLSKCEQFFNMGQGLPASILDFFLSLDITIFEVYGLTQCTGIHCLSSQQAFRLLSSGKSLPNTRTNVEEENKEGIGNISIWGRNVFMGYLHDKESSSKMIDNQGWLHTEDLGFLDNDNFLYVVGTSKDIITLSSGETVNPCPIEERVKILIPIVRYAMVVGQGAPYLCILLTIKCQINMDTGEPRGTLTSEATAFCRTLHSSATRLVDVLDGRDHVITEFINKAIEAANSEVSSETEKIVKWIILDNDFSVNNGELGAMTRMRRTVVAKMYQEEIQKLYE</sequence>
<evidence type="ECO:0000256" key="1">
    <source>
        <dbReference type="ARBA" id="ARBA00022490"/>
    </source>
</evidence>
<keyword evidence="4" id="KW-0443">Lipid metabolism</keyword>
<keyword evidence="3" id="KW-0547">Nucleotide-binding</keyword>
<dbReference type="Ensembl" id="ENSJJAT00000026964.1">
    <property type="protein sequence ID" value="ENSJJAP00000020416.1"/>
    <property type="gene ID" value="ENSJJAG00000021099.1"/>
</dbReference>
<keyword evidence="5" id="KW-0067">ATP-binding</keyword>
<dbReference type="OMA" id="PNAMQGY"/>
<dbReference type="AlphaFoldDB" id="A0A8C5L8N4"/>
<accession>A0A8C5L8N4</accession>
<dbReference type="PANTHER" id="PTHR43272">
    <property type="entry name" value="LONG-CHAIN-FATTY-ACID--COA LIGASE"/>
    <property type="match status" value="1"/>
</dbReference>
<dbReference type="SUPFAM" id="SSF56801">
    <property type="entry name" value="Acetyl-CoA synthetase-like"/>
    <property type="match status" value="1"/>
</dbReference>
<keyword evidence="10" id="KW-1185">Reference proteome</keyword>
<dbReference type="Gene3D" id="3.40.50.12780">
    <property type="entry name" value="N-terminal domain of ligase-like"/>
    <property type="match status" value="1"/>
</dbReference>
<dbReference type="PANTHER" id="PTHR43272:SF101">
    <property type="entry name" value="ACYL-COA SYNTHETASE BUBBLEGUM FAMILY MEMBER 2-RELATED"/>
    <property type="match status" value="1"/>
</dbReference>
<name>A0A8C5L8N4_JACJA</name>
<evidence type="ECO:0000256" key="4">
    <source>
        <dbReference type="ARBA" id="ARBA00022832"/>
    </source>
</evidence>
<reference evidence="9" key="2">
    <citation type="submission" date="2025-09" db="UniProtKB">
        <authorList>
            <consortium name="Ensembl"/>
        </authorList>
    </citation>
    <scope>IDENTIFICATION</scope>
</reference>
<protein>
    <recommendedName>
        <fullName evidence="7">long-chain-fatty-acid--CoA ligase</fullName>
        <ecNumber evidence="7">6.2.1.3</ecNumber>
    </recommendedName>
</protein>
<dbReference type="EC" id="6.2.1.3" evidence="7"/>
<dbReference type="InterPro" id="IPR000873">
    <property type="entry name" value="AMP-dep_synth/lig_dom"/>
</dbReference>
<dbReference type="GO" id="GO:0005524">
    <property type="term" value="F:ATP binding"/>
    <property type="evidence" value="ECO:0007669"/>
    <property type="project" value="UniProtKB-KW"/>
</dbReference>
<gene>
    <name evidence="9" type="primary">LOC101612745</name>
</gene>
<evidence type="ECO:0000256" key="6">
    <source>
        <dbReference type="ARBA" id="ARBA00024484"/>
    </source>
</evidence>
<dbReference type="Pfam" id="PF00501">
    <property type="entry name" value="AMP-binding"/>
    <property type="match status" value="1"/>
</dbReference>
<evidence type="ECO:0000256" key="2">
    <source>
        <dbReference type="ARBA" id="ARBA00022598"/>
    </source>
</evidence>
<keyword evidence="4" id="KW-0276">Fatty acid metabolism</keyword>
<evidence type="ECO:0000313" key="9">
    <source>
        <dbReference type="Ensembl" id="ENSJJAP00000020416.1"/>
    </source>
</evidence>
<keyword evidence="2" id="KW-0436">Ligase</keyword>
<proteinExistence type="predicted"/>
<dbReference type="Proteomes" id="UP000694385">
    <property type="component" value="Unassembled WGS sequence"/>
</dbReference>
<evidence type="ECO:0000259" key="8">
    <source>
        <dbReference type="Pfam" id="PF00501"/>
    </source>
</evidence>
<reference evidence="9" key="1">
    <citation type="submission" date="2025-08" db="UniProtKB">
        <authorList>
            <consortium name="Ensembl"/>
        </authorList>
    </citation>
    <scope>IDENTIFICATION</scope>
</reference>
<dbReference type="GO" id="GO:0005783">
    <property type="term" value="C:endoplasmic reticulum"/>
    <property type="evidence" value="ECO:0007669"/>
    <property type="project" value="TreeGrafter"/>
</dbReference>
<evidence type="ECO:0000256" key="3">
    <source>
        <dbReference type="ARBA" id="ARBA00022741"/>
    </source>
</evidence>
<dbReference type="InterPro" id="IPR042099">
    <property type="entry name" value="ANL_N_sf"/>
</dbReference>
<dbReference type="GO" id="GO:0004467">
    <property type="term" value="F:long-chain fatty acid-CoA ligase activity"/>
    <property type="evidence" value="ECO:0007669"/>
    <property type="project" value="UniProtKB-EC"/>
</dbReference>
<comment type="catalytic activity">
    <reaction evidence="6">
        <text>a long-chain fatty acid + ATP + CoA = a long-chain fatty acyl-CoA + AMP + diphosphate</text>
        <dbReference type="Rhea" id="RHEA:15421"/>
        <dbReference type="ChEBI" id="CHEBI:30616"/>
        <dbReference type="ChEBI" id="CHEBI:33019"/>
        <dbReference type="ChEBI" id="CHEBI:57287"/>
        <dbReference type="ChEBI" id="CHEBI:57560"/>
        <dbReference type="ChEBI" id="CHEBI:83139"/>
        <dbReference type="ChEBI" id="CHEBI:456215"/>
        <dbReference type="EC" id="6.2.1.3"/>
    </reaction>
    <physiologicalReaction direction="left-to-right" evidence="6">
        <dbReference type="Rhea" id="RHEA:15422"/>
    </physiologicalReaction>
</comment>
<keyword evidence="1" id="KW-0963">Cytoplasm</keyword>
<evidence type="ECO:0000256" key="5">
    <source>
        <dbReference type="ARBA" id="ARBA00022840"/>
    </source>
</evidence>
<feature type="domain" description="AMP-dependent synthetase/ligase" evidence="8">
    <location>
        <begin position="36"/>
        <end position="465"/>
    </location>
</feature>
<dbReference type="Pfam" id="PF23562">
    <property type="entry name" value="AMP-binding_C_3"/>
    <property type="match status" value="1"/>
</dbReference>
<organism evidence="9 10">
    <name type="scientific">Jaculus jaculus</name>
    <name type="common">Lesser Egyptian jerboa</name>
    <dbReference type="NCBI Taxonomy" id="51337"/>
    <lineage>
        <taxon>Eukaryota</taxon>
        <taxon>Metazoa</taxon>
        <taxon>Chordata</taxon>
        <taxon>Craniata</taxon>
        <taxon>Vertebrata</taxon>
        <taxon>Euteleostomi</taxon>
        <taxon>Mammalia</taxon>
        <taxon>Eutheria</taxon>
        <taxon>Euarchontoglires</taxon>
        <taxon>Glires</taxon>
        <taxon>Rodentia</taxon>
        <taxon>Myomorpha</taxon>
        <taxon>Dipodoidea</taxon>
        <taxon>Dipodidae</taxon>
        <taxon>Dipodinae</taxon>
        <taxon>Jaculus</taxon>
    </lineage>
</organism>